<protein>
    <submittedName>
        <fullName evidence="2">Putative terminase large subunit protein</fullName>
    </submittedName>
</protein>
<name>H0HNJ5_9HYPH</name>
<keyword evidence="3" id="KW-1185">Reference proteome</keyword>
<evidence type="ECO:0000256" key="1">
    <source>
        <dbReference type="SAM" id="MobiDB-lite"/>
    </source>
</evidence>
<dbReference type="PATRIC" id="fig|1107882.3.peg.1676"/>
<dbReference type="EMBL" id="AHAM01000058">
    <property type="protein sequence ID" value="EHK57648.1"/>
    <property type="molecule type" value="Genomic_DNA"/>
</dbReference>
<reference evidence="2 3" key="1">
    <citation type="journal article" date="2012" name="J. Bacteriol.">
        <title>Draft Genome Sequence of Mesorhizobium alhagi CCNWXJ12-2T, a Novel Salt-Resistant Species Isolated from the Desert of Northwestern China.</title>
        <authorList>
            <person name="Zhou M."/>
            <person name="Chen W."/>
            <person name="Chen H."/>
            <person name="Wei G."/>
        </authorList>
    </citation>
    <scope>NUCLEOTIDE SEQUENCE [LARGE SCALE GENOMIC DNA]</scope>
    <source>
        <strain evidence="2 3">CCNWXJ12-2</strain>
    </source>
</reference>
<dbReference type="InterPro" id="IPR027417">
    <property type="entry name" value="P-loop_NTPase"/>
</dbReference>
<feature type="region of interest" description="Disordered" evidence="1">
    <location>
        <begin position="501"/>
        <end position="525"/>
    </location>
</feature>
<dbReference type="AlphaFoldDB" id="H0HNJ5"/>
<feature type="compositionally biased region" description="Basic residues" evidence="1">
    <location>
        <begin position="507"/>
        <end position="519"/>
    </location>
</feature>
<proteinExistence type="predicted"/>
<evidence type="ECO:0000313" key="2">
    <source>
        <dbReference type="EMBL" id="EHK57648.1"/>
    </source>
</evidence>
<dbReference type="Gene3D" id="3.40.50.300">
    <property type="entry name" value="P-loop containing nucleotide triphosphate hydrolases"/>
    <property type="match status" value="1"/>
</dbReference>
<evidence type="ECO:0000313" key="3">
    <source>
        <dbReference type="Proteomes" id="UP000003250"/>
    </source>
</evidence>
<gene>
    <name evidence="2" type="ORF">MAXJ12_08589</name>
</gene>
<dbReference type="Proteomes" id="UP000003250">
    <property type="component" value="Unassembled WGS sequence"/>
</dbReference>
<dbReference type="RefSeq" id="WP_008835357.1">
    <property type="nucleotide sequence ID" value="NZ_AHAM01000058.1"/>
</dbReference>
<accession>H0HNJ5</accession>
<organism evidence="2 3">
    <name type="scientific">Mesorhizobium alhagi CCNWXJ12-2</name>
    <dbReference type="NCBI Taxonomy" id="1107882"/>
    <lineage>
        <taxon>Bacteria</taxon>
        <taxon>Pseudomonadati</taxon>
        <taxon>Pseudomonadota</taxon>
        <taxon>Alphaproteobacteria</taxon>
        <taxon>Hyphomicrobiales</taxon>
        <taxon>Phyllobacteriaceae</taxon>
        <taxon>Allomesorhizobium</taxon>
    </lineage>
</organism>
<sequence length="525" mass="59793">MSGDYASLASAIDQAELVAPIDAAELVKLLKDPHWRIRNMYWVSDKDGNAVRFVPWPEQDKFLNEVWYRNVIPKARQRGFSTVVQIMMLDACIFVPNTGAAVIAQDDQTALTIFQKKIKFAWDRLPAAVRGMFPLKYDTKHAMDWQHGSSITVATSTRGTTLQYLHVSEYGKICAKNPDHANEIQEGALPSVDQHGVVVVESTVETPYGNFSDMVKEAQATLETGRKLSPMDYKLHFASWWDADEYETDPDLVVISPKDNAYFHRLEGEIGRDISPRKRAWYVAKRKNDFGGSDEKMWRQYPSTLKEAFTVSSEGLWLSTQIAEARRDGRICAVPLVPSLPVNTFWDLRGNKVVWMHQKVGPWDHWIDFLESSGEPYSAVVRVMKERASERNFVWGKHYLPHDGDTKHDGAEILKTPADMLTDLGLRDIEIVPRILDVEVGIDQLRDDFANYRIDETRCKEGIKHLEGFAKVWNQRMSLFMPAIEKNGHEHAADAIRQKAQMAHNMRGPHGRSRPRRSNKSGMAA</sequence>